<protein>
    <submittedName>
        <fullName evidence="1">DUF393 domain-containing protein</fullName>
    </submittedName>
</protein>
<accession>A0A2T3NDV7</accession>
<dbReference type="EMBL" id="PYMB01000005">
    <property type="protein sequence ID" value="PSW12380.1"/>
    <property type="molecule type" value="Genomic_DNA"/>
</dbReference>
<dbReference type="GO" id="GO:0015035">
    <property type="term" value="F:protein-disulfide reductase activity"/>
    <property type="evidence" value="ECO:0007669"/>
    <property type="project" value="InterPro"/>
</dbReference>
<evidence type="ECO:0000313" key="1">
    <source>
        <dbReference type="EMBL" id="PSW12380.1"/>
    </source>
</evidence>
<dbReference type="Proteomes" id="UP000241346">
    <property type="component" value="Unassembled WGS sequence"/>
</dbReference>
<dbReference type="PANTHER" id="PTHR34290:SF2">
    <property type="entry name" value="OS04G0668800 PROTEIN"/>
    <property type="match status" value="1"/>
</dbReference>
<organism evidence="1 2">
    <name type="scientific">Photobacterium rosenbergii</name>
    <dbReference type="NCBI Taxonomy" id="294936"/>
    <lineage>
        <taxon>Bacteria</taxon>
        <taxon>Pseudomonadati</taxon>
        <taxon>Pseudomonadota</taxon>
        <taxon>Gammaproteobacteria</taxon>
        <taxon>Vibrionales</taxon>
        <taxon>Vibrionaceae</taxon>
        <taxon>Photobacterium</taxon>
    </lineage>
</organism>
<dbReference type="Pfam" id="PF04134">
    <property type="entry name" value="DCC1-like"/>
    <property type="match status" value="1"/>
</dbReference>
<dbReference type="AlphaFoldDB" id="A0A2T3NDV7"/>
<comment type="caution">
    <text evidence="1">The sequence shown here is derived from an EMBL/GenBank/DDBJ whole genome shotgun (WGS) entry which is preliminary data.</text>
</comment>
<name>A0A2T3NDV7_9GAMM</name>
<gene>
    <name evidence="1" type="ORF">C9J01_13730</name>
</gene>
<dbReference type="OrthoDB" id="5294764at2"/>
<dbReference type="InterPro" id="IPR007263">
    <property type="entry name" value="DCC1-like"/>
</dbReference>
<evidence type="ECO:0000313" key="2">
    <source>
        <dbReference type="Proteomes" id="UP000241346"/>
    </source>
</evidence>
<sequence length="126" mass="15064">MLIIFYDGACPLCAQEMDALKRHDSSNAIQLEDIHQDDFIERFPEVDPDAAMQILHGDLEGQPLYGLDVTYHAWRLVGKEWRVAFLRWWWIKPFADRVYLFFAKHRQQISRLFVRRSRCDNNSCYK</sequence>
<proteinExistence type="predicted"/>
<dbReference type="PANTHER" id="PTHR34290">
    <property type="entry name" value="SI:CH73-390P7.2"/>
    <property type="match status" value="1"/>
</dbReference>
<dbReference type="InterPro" id="IPR044691">
    <property type="entry name" value="DCC1_Trx"/>
</dbReference>
<reference evidence="1 2" key="1">
    <citation type="submission" date="2018-03" db="EMBL/GenBank/DDBJ databases">
        <title>Whole genome sequencing of Histamine producing bacteria.</title>
        <authorList>
            <person name="Butler K."/>
        </authorList>
    </citation>
    <scope>NUCLEOTIDE SEQUENCE [LARGE SCALE GENOMIC DNA]</scope>
    <source>
        <strain evidence="1 2">DSM 19138</strain>
    </source>
</reference>